<keyword evidence="3" id="KW-1185">Reference proteome</keyword>
<gene>
    <name evidence="2" type="ORF">X975_06821</name>
</gene>
<sequence length="189" mass="21793">MPWPAALDYAVEDPWREQLDRDGPTDARLGLSQTQMELENDKMTLEYNLSDIPNPTQSKTAKIAVNTKTLQQSEPSTRQDKIAATKKVLKQSSPAQAKSKEKGRKLQLQSTMRNRKNGINQKKTLKRKIIDQEAKEVKKSNRYDSLSSDEELNEEQEAPRNDFHTRKQKIPPIIQPESNVNWKKLEKHT</sequence>
<name>A0A087SUW2_STEMI</name>
<feature type="compositionally biased region" description="Basic and acidic residues" evidence="1">
    <location>
        <begin position="128"/>
        <end position="142"/>
    </location>
</feature>
<evidence type="ECO:0000256" key="1">
    <source>
        <dbReference type="SAM" id="MobiDB-lite"/>
    </source>
</evidence>
<accession>A0A087SUW2</accession>
<feature type="compositionally biased region" description="Polar residues" evidence="1">
    <location>
        <begin position="67"/>
        <end position="76"/>
    </location>
</feature>
<dbReference type="EMBL" id="KK112068">
    <property type="protein sequence ID" value="KFM56651.1"/>
    <property type="molecule type" value="Genomic_DNA"/>
</dbReference>
<feature type="non-terminal residue" evidence="2">
    <location>
        <position position="189"/>
    </location>
</feature>
<feature type="compositionally biased region" description="Polar residues" evidence="1">
    <location>
        <begin position="107"/>
        <end position="122"/>
    </location>
</feature>
<feature type="compositionally biased region" description="Acidic residues" evidence="1">
    <location>
        <begin position="147"/>
        <end position="156"/>
    </location>
</feature>
<dbReference type="Proteomes" id="UP000054359">
    <property type="component" value="Unassembled WGS sequence"/>
</dbReference>
<evidence type="ECO:0000313" key="2">
    <source>
        <dbReference type="EMBL" id="KFM56651.1"/>
    </source>
</evidence>
<organism evidence="2 3">
    <name type="scientific">Stegodyphus mimosarum</name>
    <name type="common">African social velvet spider</name>
    <dbReference type="NCBI Taxonomy" id="407821"/>
    <lineage>
        <taxon>Eukaryota</taxon>
        <taxon>Metazoa</taxon>
        <taxon>Ecdysozoa</taxon>
        <taxon>Arthropoda</taxon>
        <taxon>Chelicerata</taxon>
        <taxon>Arachnida</taxon>
        <taxon>Araneae</taxon>
        <taxon>Araneomorphae</taxon>
        <taxon>Entelegynae</taxon>
        <taxon>Eresoidea</taxon>
        <taxon>Eresidae</taxon>
        <taxon>Stegodyphus</taxon>
    </lineage>
</organism>
<feature type="region of interest" description="Disordered" evidence="1">
    <location>
        <begin position="67"/>
        <end position="189"/>
    </location>
</feature>
<proteinExistence type="predicted"/>
<dbReference type="AlphaFoldDB" id="A0A087SUW2"/>
<reference evidence="2 3" key="1">
    <citation type="submission" date="2013-11" db="EMBL/GenBank/DDBJ databases">
        <title>Genome sequencing of Stegodyphus mimosarum.</title>
        <authorList>
            <person name="Bechsgaard J."/>
        </authorList>
    </citation>
    <scope>NUCLEOTIDE SEQUENCE [LARGE SCALE GENOMIC DNA]</scope>
</reference>
<protein>
    <submittedName>
        <fullName evidence="2">Uncharacterized protein</fullName>
    </submittedName>
</protein>
<evidence type="ECO:0000313" key="3">
    <source>
        <dbReference type="Proteomes" id="UP000054359"/>
    </source>
</evidence>